<name>A0A1U7VBN8_NICSY</name>
<evidence type="ECO:0000313" key="2">
    <source>
        <dbReference type="Proteomes" id="UP000189701"/>
    </source>
</evidence>
<dbReference type="AlphaFoldDB" id="A0A1U7VBN8"/>
<keyword evidence="2" id="KW-1185">Reference proteome</keyword>
<proteinExistence type="predicted"/>
<protein>
    <submittedName>
        <fullName evidence="3">Uncharacterized protein LOC104212196</fullName>
    </submittedName>
</protein>
<sequence>MADFIVDVGEDGSGESDLSSVKKKKGTGFTERTKEIAEECEFVNGNRSPSQSSTVEASSPVMVENSLSAVMLDSSSLDLSLGGSGIDGGVTPVNHMYYLEARNEGG</sequence>
<reference evidence="2" key="1">
    <citation type="journal article" date="2013" name="Genome Biol.">
        <title>Reference genomes and transcriptomes of Nicotiana sylvestris and Nicotiana tomentosiformis.</title>
        <authorList>
            <person name="Sierro N."/>
            <person name="Battey J.N."/>
            <person name="Ouadi S."/>
            <person name="Bovet L."/>
            <person name="Goepfert S."/>
            <person name="Bakaher N."/>
            <person name="Peitsch M.C."/>
            <person name="Ivanov N.V."/>
        </authorList>
    </citation>
    <scope>NUCLEOTIDE SEQUENCE [LARGE SCALE GENOMIC DNA]</scope>
</reference>
<reference evidence="3" key="2">
    <citation type="submission" date="2025-08" db="UniProtKB">
        <authorList>
            <consortium name="RefSeq"/>
        </authorList>
    </citation>
    <scope>IDENTIFICATION</scope>
    <source>
        <tissue evidence="3">Leaf</tissue>
    </source>
</reference>
<dbReference type="Proteomes" id="UP000189701">
    <property type="component" value="Unplaced"/>
</dbReference>
<organism evidence="2 3">
    <name type="scientific">Nicotiana sylvestris</name>
    <name type="common">Wood tobacco</name>
    <name type="synonym">South American tobacco</name>
    <dbReference type="NCBI Taxonomy" id="4096"/>
    <lineage>
        <taxon>Eukaryota</taxon>
        <taxon>Viridiplantae</taxon>
        <taxon>Streptophyta</taxon>
        <taxon>Embryophyta</taxon>
        <taxon>Tracheophyta</taxon>
        <taxon>Spermatophyta</taxon>
        <taxon>Magnoliopsida</taxon>
        <taxon>eudicotyledons</taxon>
        <taxon>Gunneridae</taxon>
        <taxon>Pentapetalae</taxon>
        <taxon>asterids</taxon>
        <taxon>lamiids</taxon>
        <taxon>Solanales</taxon>
        <taxon>Solanaceae</taxon>
        <taxon>Nicotianoideae</taxon>
        <taxon>Nicotianeae</taxon>
        <taxon>Nicotiana</taxon>
    </lineage>
</organism>
<gene>
    <name evidence="3" type="primary">LOC104212196</name>
</gene>
<evidence type="ECO:0000313" key="3">
    <source>
        <dbReference type="RefSeq" id="XP_009759714.1"/>
    </source>
</evidence>
<feature type="region of interest" description="Disordered" evidence="1">
    <location>
        <begin position="1"/>
        <end position="22"/>
    </location>
</feature>
<accession>A0A1U7VBN8</accession>
<dbReference type="RefSeq" id="XP_009759714.1">
    <property type="nucleotide sequence ID" value="XM_009761412.1"/>
</dbReference>
<evidence type="ECO:0000256" key="1">
    <source>
        <dbReference type="SAM" id="MobiDB-lite"/>
    </source>
</evidence>